<keyword evidence="1" id="KW-0479">Metal-binding</keyword>
<keyword evidence="2" id="KW-0677">Repeat</keyword>
<dbReference type="PANTHER" id="PTHR24388:SF53">
    <property type="entry name" value="CHORION TRANSCRIPTION FACTOR CF2-RELATED"/>
    <property type="match status" value="1"/>
</dbReference>
<keyword evidence="4" id="KW-0862">Zinc</keyword>
<evidence type="ECO:0000256" key="5">
    <source>
        <dbReference type="ARBA" id="ARBA00023242"/>
    </source>
</evidence>
<dbReference type="SUPFAM" id="SSF57667">
    <property type="entry name" value="beta-beta-alpha zinc fingers"/>
    <property type="match status" value="2"/>
</dbReference>
<dbReference type="SMART" id="SM00384">
    <property type="entry name" value="AT_hook"/>
    <property type="match status" value="2"/>
</dbReference>
<feature type="region of interest" description="Disordered" evidence="7">
    <location>
        <begin position="265"/>
        <end position="293"/>
    </location>
</feature>
<feature type="domain" description="C2H2-type" evidence="8">
    <location>
        <begin position="647"/>
        <end position="674"/>
    </location>
</feature>
<feature type="domain" description="C2H2-type" evidence="8">
    <location>
        <begin position="707"/>
        <end position="734"/>
    </location>
</feature>
<evidence type="ECO:0000256" key="6">
    <source>
        <dbReference type="PROSITE-ProRule" id="PRU00042"/>
    </source>
</evidence>
<evidence type="ECO:0000256" key="3">
    <source>
        <dbReference type="ARBA" id="ARBA00022771"/>
    </source>
</evidence>
<evidence type="ECO:0000259" key="8">
    <source>
        <dbReference type="PROSITE" id="PS50157"/>
    </source>
</evidence>
<evidence type="ECO:0000256" key="7">
    <source>
        <dbReference type="SAM" id="MobiDB-lite"/>
    </source>
</evidence>
<dbReference type="Proteomes" id="UP001209878">
    <property type="component" value="Unassembled WGS sequence"/>
</dbReference>
<evidence type="ECO:0000256" key="1">
    <source>
        <dbReference type="ARBA" id="ARBA00022723"/>
    </source>
</evidence>
<keyword evidence="3 6" id="KW-0863">Zinc-finger</keyword>
<keyword evidence="5" id="KW-0539">Nucleus</keyword>
<reference evidence="9" key="1">
    <citation type="journal article" date="2023" name="Mol. Biol. Evol.">
        <title>Third-Generation Sequencing Reveals the Adaptive Role of the Epigenome in Three Deep-Sea Polychaetes.</title>
        <authorList>
            <person name="Perez M."/>
            <person name="Aroh O."/>
            <person name="Sun Y."/>
            <person name="Lan Y."/>
            <person name="Juniper S.K."/>
            <person name="Young C.R."/>
            <person name="Angers B."/>
            <person name="Qian P.Y."/>
        </authorList>
    </citation>
    <scope>NUCLEOTIDE SEQUENCE</scope>
    <source>
        <strain evidence="9">R07B-5</strain>
    </source>
</reference>
<dbReference type="InterPro" id="IPR050527">
    <property type="entry name" value="Snail/Krueppel_Znf"/>
</dbReference>
<dbReference type="PANTHER" id="PTHR24388">
    <property type="entry name" value="ZINC FINGER PROTEIN"/>
    <property type="match status" value="1"/>
</dbReference>
<dbReference type="GO" id="GO:0000978">
    <property type="term" value="F:RNA polymerase II cis-regulatory region sequence-specific DNA binding"/>
    <property type="evidence" value="ECO:0007669"/>
    <property type="project" value="TreeGrafter"/>
</dbReference>
<dbReference type="Pfam" id="PF00096">
    <property type="entry name" value="zf-C2H2"/>
    <property type="match status" value="1"/>
</dbReference>
<organism evidence="9 10">
    <name type="scientific">Ridgeia piscesae</name>
    <name type="common">Tubeworm</name>
    <dbReference type="NCBI Taxonomy" id="27915"/>
    <lineage>
        <taxon>Eukaryota</taxon>
        <taxon>Metazoa</taxon>
        <taxon>Spiralia</taxon>
        <taxon>Lophotrochozoa</taxon>
        <taxon>Annelida</taxon>
        <taxon>Polychaeta</taxon>
        <taxon>Sedentaria</taxon>
        <taxon>Canalipalpata</taxon>
        <taxon>Sabellida</taxon>
        <taxon>Siboglinidae</taxon>
        <taxon>Ridgeia</taxon>
    </lineage>
</organism>
<dbReference type="PROSITE" id="PS00028">
    <property type="entry name" value="ZINC_FINGER_C2H2_1"/>
    <property type="match status" value="6"/>
</dbReference>
<feature type="domain" description="C2H2-type" evidence="8">
    <location>
        <begin position="561"/>
        <end position="588"/>
    </location>
</feature>
<dbReference type="InterPro" id="IPR017956">
    <property type="entry name" value="AT_hook_DNA-bd_motif"/>
</dbReference>
<evidence type="ECO:0000313" key="10">
    <source>
        <dbReference type="Proteomes" id="UP001209878"/>
    </source>
</evidence>
<feature type="domain" description="C2H2-type" evidence="8">
    <location>
        <begin position="534"/>
        <end position="561"/>
    </location>
</feature>
<accession>A0AAD9UG03</accession>
<proteinExistence type="predicted"/>
<evidence type="ECO:0000256" key="2">
    <source>
        <dbReference type="ARBA" id="ARBA00022737"/>
    </source>
</evidence>
<dbReference type="AlphaFoldDB" id="A0AAD9UG03"/>
<evidence type="ECO:0000256" key="4">
    <source>
        <dbReference type="ARBA" id="ARBA00022833"/>
    </source>
</evidence>
<sequence length="984" mass="110347">MASKNEDNTPTTAVVGDLTSFTEEQIAKTLANVEVSFTCRFCQIQKTTLQDLIDHMVKGPCMKSGNHGDGDTLAAVQLKMAPHGCTTAATQQVVKPEVGAIHPVGIGKSDMQVPSGQSAPSGSLPNVEVVEVKQKAKRGRKRRPICPVEDVVETICLSTVPPRHHTTRCSTGAIKRININELLAAPIKWELEDEGEVKRKINHSEADLHLTPRQIKKEVCEVVPKRGRGRPRKYPKVEHFEAIAIKEERLCEAAEVEADQVTPVKRKVGRPRKDASMTSNEVCKIEDSPKSSSKALVPYQPLWLLSAITPETSQPKPSELTEPVPDSVKLDLVKSDPPEVQKVEVGPEGQSTSPVPVPAAEPKEKPESTPSPVTQPAEKPKRQNAGWKRPRTHRCLICKMRFFTTIGELDVHMDCHLEDVKKEGCAISVEKRDLYKCFECQYECAGWNRMLIHLVSHRGLRAKLRNTSIVKNIIGVFRCPVCKKAFEKKGNMKGHYRKVHFKHNRVCEVCGKTLAGVDEKTFVRHVEKCKNVQIQCEFCDYKTTVTANFRKHYKVHTGEGFTCEICLAVYPTRQRYDVHCRTHAIDRPKSVCEFCGQEFLSEDAVRKHVQRFHVERTVQYGCPQCQYIGKMEIDLRKHISSVHNKKFKCEQCQYQTNSPSAFEQHREYHQPDRIYGCPFTDQCFYRGATTKQLANHVSQVHKVGSKHQCPICLKFYKKKTHLLRHLVSHTKEKPYVCLECEMAFVNHSSYYRHRRKTGHDKKREGVVSVPQNITIQYLGEGVEVTTTSESPQCEFNSPTGDTPSEGHQVVLAQSHAAFMQDVANAEEVLRHEQGDNTEQVLLFDSTMFQLTPASMADLTNAITIEPLTEEVHTETVDGSTEELQCAGIQQQEVTYILKVGGDDSEYQMCTGAEETVSACEGDSEPLQEVIYKEANSCGVQTTIVEVAAPGGEDSNEHRYAILMCSPGDEPEAALSMLQLQSAVQ</sequence>
<gene>
    <name evidence="9" type="ORF">NP493_151g02021</name>
</gene>
<dbReference type="GO" id="GO:0008270">
    <property type="term" value="F:zinc ion binding"/>
    <property type="evidence" value="ECO:0007669"/>
    <property type="project" value="UniProtKB-KW"/>
</dbReference>
<dbReference type="Gene3D" id="3.30.160.60">
    <property type="entry name" value="Classic Zinc Finger"/>
    <property type="match status" value="7"/>
</dbReference>
<dbReference type="InterPro" id="IPR036236">
    <property type="entry name" value="Znf_C2H2_sf"/>
</dbReference>
<keyword evidence="10" id="KW-1185">Reference proteome</keyword>
<feature type="domain" description="C2H2-type" evidence="8">
    <location>
        <begin position="477"/>
        <end position="505"/>
    </location>
</feature>
<dbReference type="PROSITE" id="PS50157">
    <property type="entry name" value="ZINC_FINGER_C2H2_2"/>
    <property type="match status" value="6"/>
</dbReference>
<name>A0AAD9UG03_RIDPI</name>
<feature type="domain" description="C2H2-type" evidence="8">
    <location>
        <begin position="735"/>
        <end position="764"/>
    </location>
</feature>
<dbReference type="InterPro" id="IPR013087">
    <property type="entry name" value="Znf_C2H2_type"/>
</dbReference>
<protein>
    <recommendedName>
        <fullName evidence="8">C2H2-type domain-containing protein</fullName>
    </recommendedName>
</protein>
<evidence type="ECO:0000313" key="9">
    <source>
        <dbReference type="EMBL" id="KAK2187895.1"/>
    </source>
</evidence>
<comment type="caution">
    <text evidence="9">The sequence shown here is derived from an EMBL/GenBank/DDBJ whole genome shotgun (WGS) entry which is preliminary data.</text>
</comment>
<dbReference type="EMBL" id="JAODUO010000151">
    <property type="protein sequence ID" value="KAK2187895.1"/>
    <property type="molecule type" value="Genomic_DNA"/>
</dbReference>
<feature type="region of interest" description="Disordered" evidence="7">
    <location>
        <begin position="339"/>
        <end position="387"/>
    </location>
</feature>
<dbReference type="GO" id="GO:0000981">
    <property type="term" value="F:DNA-binding transcription factor activity, RNA polymerase II-specific"/>
    <property type="evidence" value="ECO:0007669"/>
    <property type="project" value="TreeGrafter"/>
</dbReference>
<dbReference type="SMART" id="SM00355">
    <property type="entry name" value="ZnF_C2H2"/>
    <property type="match status" value="12"/>
</dbReference>